<evidence type="ECO:0000313" key="2">
    <source>
        <dbReference type="EMBL" id="KRZ47105.1"/>
    </source>
</evidence>
<comment type="caution">
    <text evidence="2">The sequence shown here is derived from an EMBL/GenBank/DDBJ whole genome shotgun (WGS) entry which is preliminary data.</text>
</comment>
<proteinExistence type="predicted"/>
<feature type="chain" id="PRO_5006881066" evidence="1">
    <location>
        <begin position="19"/>
        <end position="30"/>
    </location>
</feature>
<evidence type="ECO:0000256" key="1">
    <source>
        <dbReference type="SAM" id="SignalP"/>
    </source>
</evidence>
<organism evidence="2 3">
    <name type="scientific">Trichinella nativa</name>
    <dbReference type="NCBI Taxonomy" id="6335"/>
    <lineage>
        <taxon>Eukaryota</taxon>
        <taxon>Metazoa</taxon>
        <taxon>Ecdysozoa</taxon>
        <taxon>Nematoda</taxon>
        <taxon>Enoplea</taxon>
        <taxon>Dorylaimia</taxon>
        <taxon>Trichinellida</taxon>
        <taxon>Trichinellidae</taxon>
        <taxon>Trichinella</taxon>
    </lineage>
</organism>
<protein>
    <submittedName>
        <fullName evidence="2">Uncharacterized protein</fullName>
    </submittedName>
</protein>
<keyword evidence="3" id="KW-1185">Reference proteome</keyword>
<keyword evidence="1" id="KW-0732">Signal</keyword>
<dbReference type="AlphaFoldDB" id="A0A0V1KIU6"/>
<dbReference type="Proteomes" id="UP000054721">
    <property type="component" value="Unassembled WGS sequence"/>
</dbReference>
<reference evidence="2 3" key="1">
    <citation type="submission" date="2015-05" db="EMBL/GenBank/DDBJ databases">
        <title>Evolution of Trichinella species and genotypes.</title>
        <authorList>
            <person name="Korhonen P.K."/>
            <person name="Edoardo P."/>
            <person name="Giuseppe L.R."/>
            <person name="Gasser R.B."/>
        </authorList>
    </citation>
    <scope>NUCLEOTIDE SEQUENCE [LARGE SCALE GENOMIC DNA]</scope>
    <source>
        <strain evidence="2">ISS10</strain>
    </source>
</reference>
<sequence>MCLCGIVWHILGISRLISRVVVTVCNPTCK</sequence>
<accession>A0A0V1KIU6</accession>
<name>A0A0V1KIU6_9BILA</name>
<dbReference type="EMBL" id="JYDW01001385">
    <property type="protein sequence ID" value="KRZ47105.1"/>
    <property type="molecule type" value="Genomic_DNA"/>
</dbReference>
<feature type="signal peptide" evidence="1">
    <location>
        <begin position="1"/>
        <end position="18"/>
    </location>
</feature>
<gene>
    <name evidence="2" type="ORF">T02_6419</name>
</gene>
<evidence type="ECO:0000313" key="3">
    <source>
        <dbReference type="Proteomes" id="UP000054721"/>
    </source>
</evidence>